<dbReference type="PIRSF" id="PIRSF004525">
    <property type="entry name" value="Pilin_peptidase-dep_B_prd"/>
    <property type="match status" value="1"/>
</dbReference>
<keyword evidence="5" id="KW-0472">Membrane</keyword>
<dbReference type="AlphaFoldDB" id="A0A6I6E9I5"/>
<dbReference type="NCBIfam" id="NF007848">
    <property type="entry name" value="PRK10557.1"/>
    <property type="match status" value="1"/>
</dbReference>
<keyword evidence="2" id="KW-0488">Methylation</keyword>
<name>A0A6I6E9I5_9GAMM</name>
<dbReference type="PANTHER" id="PTHR39583">
    <property type="entry name" value="TYPE II SECRETION SYSTEM PROTEIN J-RELATED"/>
    <property type="match status" value="1"/>
</dbReference>
<evidence type="ECO:0000313" key="6">
    <source>
        <dbReference type="EMBL" id="QGU86444.1"/>
    </source>
</evidence>
<dbReference type="InterPro" id="IPR012902">
    <property type="entry name" value="N_methyl_site"/>
</dbReference>
<dbReference type="EMBL" id="CP046509">
    <property type="protein sequence ID" value="QGU86444.1"/>
    <property type="molecule type" value="Genomic_DNA"/>
</dbReference>
<sequence>MSVKAQGFTLLEMLIALAIGSLLLVGAVRTLPQLQAQNLRLIMQAQLHEDLQQIMHTLEKAVRRAGYCHGSCRDSTQRGMHIGAGCLLVRWDENSNGRWEAAGRDNSEVYGYRLRDNSLEMQRGVSDCRGSGWERLNDPRRIGIRAFKVENSGRQVKLYLSGYLLRWPDIALDLEQWLTAENL</sequence>
<dbReference type="Pfam" id="PF07963">
    <property type="entry name" value="N_methyl"/>
    <property type="match status" value="1"/>
</dbReference>
<dbReference type="InterPro" id="IPR045584">
    <property type="entry name" value="Pilin-like"/>
</dbReference>
<organism evidence="6 7">
    <name type="scientific">Erwinia sorbitola</name>
    <dbReference type="NCBI Taxonomy" id="2681984"/>
    <lineage>
        <taxon>Bacteria</taxon>
        <taxon>Pseudomonadati</taxon>
        <taxon>Pseudomonadota</taxon>
        <taxon>Gammaproteobacteria</taxon>
        <taxon>Enterobacterales</taxon>
        <taxon>Erwiniaceae</taxon>
        <taxon>Erwinia</taxon>
    </lineage>
</organism>
<accession>A0A6I6E9I5</accession>
<dbReference type="KEGG" id="erwi:GN242_04040"/>
<gene>
    <name evidence="6" type="ORF">GN242_04040</name>
</gene>
<dbReference type="GO" id="GO:0015628">
    <property type="term" value="P:protein secretion by the type II secretion system"/>
    <property type="evidence" value="ECO:0007669"/>
    <property type="project" value="TreeGrafter"/>
</dbReference>
<dbReference type="SUPFAM" id="SSF54523">
    <property type="entry name" value="Pili subunits"/>
    <property type="match status" value="1"/>
</dbReference>
<reference evidence="6 7" key="1">
    <citation type="submission" date="2019-12" db="EMBL/GenBank/DDBJ databases">
        <title>Erwinia sp. nov., isolated from droppings of birds in the Qinghai-Tiebt plateau of China.</title>
        <authorList>
            <person name="Ge Y."/>
        </authorList>
    </citation>
    <scope>NUCLEOTIDE SEQUENCE [LARGE SCALE GENOMIC DNA]</scope>
    <source>
        <strain evidence="6 7">J780</strain>
    </source>
</reference>
<evidence type="ECO:0000313" key="7">
    <source>
        <dbReference type="Proteomes" id="UP000424752"/>
    </source>
</evidence>
<evidence type="ECO:0000256" key="4">
    <source>
        <dbReference type="ARBA" id="ARBA00022989"/>
    </source>
</evidence>
<dbReference type="PANTHER" id="PTHR39583:SF3">
    <property type="entry name" value="PREPILIN PEPTIDASE-DEPENDENT PROTEIN B"/>
    <property type="match status" value="1"/>
</dbReference>
<protein>
    <submittedName>
        <fullName evidence="6">Prepilin peptidase-dependent protein</fullName>
    </submittedName>
</protein>
<evidence type="ECO:0000256" key="3">
    <source>
        <dbReference type="ARBA" id="ARBA00022692"/>
    </source>
</evidence>
<dbReference type="GO" id="GO:0016020">
    <property type="term" value="C:membrane"/>
    <property type="evidence" value="ECO:0007669"/>
    <property type="project" value="UniProtKB-SubCell"/>
</dbReference>
<proteinExistence type="predicted"/>
<dbReference type="RefSeq" id="WP_156286954.1">
    <property type="nucleotide sequence ID" value="NZ_CP046509.1"/>
</dbReference>
<evidence type="ECO:0000256" key="1">
    <source>
        <dbReference type="ARBA" id="ARBA00004167"/>
    </source>
</evidence>
<dbReference type="Proteomes" id="UP000424752">
    <property type="component" value="Chromosome"/>
</dbReference>
<dbReference type="InterPro" id="IPR016419">
    <property type="entry name" value="Prepilin_Pept-dep_B_prd"/>
</dbReference>
<dbReference type="PROSITE" id="PS00409">
    <property type="entry name" value="PROKAR_NTER_METHYL"/>
    <property type="match status" value="1"/>
</dbReference>
<keyword evidence="4" id="KW-1133">Transmembrane helix</keyword>
<evidence type="ECO:0000256" key="2">
    <source>
        <dbReference type="ARBA" id="ARBA00022481"/>
    </source>
</evidence>
<comment type="subcellular location">
    <subcellularLocation>
        <location evidence="1">Membrane</location>
        <topology evidence="1">Single-pass membrane protein</topology>
    </subcellularLocation>
</comment>
<dbReference type="InterPro" id="IPR051621">
    <property type="entry name" value="T2SS_protein_J"/>
</dbReference>
<evidence type="ECO:0000256" key="5">
    <source>
        <dbReference type="ARBA" id="ARBA00023136"/>
    </source>
</evidence>
<keyword evidence="3" id="KW-0812">Transmembrane</keyword>
<dbReference type="NCBIfam" id="TIGR02532">
    <property type="entry name" value="IV_pilin_GFxxxE"/>
    <property type="match status" value="1"/>
</dbReference>